<evidence type="ECO:0000256" key="2">
    <source>
        <dbReference type="ARBA" id="ARBA00012438"/>
    </source>
</evidence>
<organism evidence="7 8">
    <name type="scientific">Reichenbachiella agariperforans</name>
    <dbReference type="NCBI Taxonomy" id="156994"/>
    <lineage>
        <taxon>Bacteria</taxon>
        <taxon>Pseudomonadati</taxon>
        <taxon>Bacteroidota</taxon>
        <taxon>Cytophagia</taxon>
        <taxon>Cytophagales</taxon>
        <taxon>Reichenbachiellaceae</taxon>
        <taxon>Reichenbachiella</taxon>
    </lineage>
</organism>
<dbReference type="PROSITE" id="PS50109">
    <property type="entry name" value="HIS_KIN"/>
    <property type="match status" value="1"/>
</dbReference>
<keyword evidence="3" id="KW-0808">Transferase</keyword>
<dbReference type="Gene3D" id="3.30.565.10">
    <property type="entry name" value="Histidine kinase-like ATPase, C-terminal domain"/>
    <property type="match status" value="1"/>
</dbReference>
<evidence type="ECO:0000256" key="3">
    <source>
        <dbReference type="ARBA" id="ARBA00022679"/>
    </source>
</evidence>
<dbReference type="SMART" id="SM00387">
    <property type="entry name" value="HATPase_c"/>
    <property type="match status" value="1"/>
</dbReference>
<evidence type="ECO:0000313" key="8">
    <source>
        <dbReference type="Proteomes" id="UP000184474"/>
    </source>
</evidence>
<dbReference type="PANTHER" id="PTHR43711">
    <property type="entry name" value="TWO-COMPONENT HISTIDINE KINASE"/>
    <property type="match status" value="1"/>
</dbReference>
<evidence type="ECO:0000259" key="6">
    <source>
        <dbReference type="PROSITE" id="PS50109"/>
    </source>
</evidence>
<proteinExistence type="predicted"/>
<dbReference type="InterPro" id="IPR004358">
    <property type="entry name" value="Sig_transdc_His_kin-like_C"/>
</dbReference>
<dbReference type="EC" id="2.7.13.3" evidence="2"/>
<evidence type="ECO:0000256" key="1">
    <source>
        <dbReference type="ARBA" id="ARBA00000085"/>
    </source>
</evidence>
<gene>
    <name evidence="7" type="ORF">SAMN04488028_104270</name>
</gene>
<dbReference type="STRING" id="156994.SAMN04488028_104270"/>
<evidence type="ECO:0000256" key="4">
    <source>
        <dbReference type="ARBA" id="ARBA00022777"/>
    </source>
</evidence>
<dbReference type="GO" id="GO:0004673">
    <property type="term" value="F:protein histidine kinase activity"/>
    <property type="evidence" value="ECO:0007669"/>
    <property type="project" value="UniProtKB-EC"/>
</dbReference>
<evidence type="ECO:0000313" key="7">
    <source>
        <dbReference type="EMBL" id="SHK35092.1"/>
    </source>
</evidence>
<name>A0A1M6RRI8_REIAG</name>
<dbReference type="AlphaFoldDB" id="A0A1M6RRI8"/>
<dbReference type="GO" id="GO:0000160">
    <property type="term" value="P:phosphorelay signal transduction system"/>
    <property type="evidence" value="ECO:0007669"/>
    <property type="project" value="UniProtKB-KW"/>
</dbReference>
<dbReference type="Proteomes" id="UP000184474">
    <property type="component" value="Unassembled WGS sequence"/>
</dbReference>
<sequence>MLTTGLRENAEHYSTAELHEQLDYLGESTQQLSELLQNLLQWALSQTKSLAINTQTLDLSELLKRNIQLIQSAVQNKNIQVNMSTDTQLYAHADLATIDLVFRNLLANAVKFTHPDGAIHIYGSYDEQFVKVSIHDTGIGMSTHEQKMLFDITKDPSKIGHSPNKGSGLGLILCHEFIKKNQGMIHVDSAPDKGSVFTISLPKSNQAA</sequence>
<evidence type="ECO:0000256" key="5">
    <source>
        <dbReference type="ARBA" id="ARBA00023012"/>
    </source>
</evidence>
<keyword evidence="5" id="KW-0902">Two-component regulatory system</keyword>
<dbReference type="EMBL" id="FRAA01000004">
    <property type="protein sequence ID" value="SHK35092.1"/>
    <property type="molecule type" value="Genomic_DNA"/>
</dbReference>
<dbReference type="SUPFAM" id="SSF55874">
    <property type="entry name" value="ATPase domain of HSP90 chaperone/DNA topoisomerase II/histidine kinase"/>
    <property type="match status" value="1"/>
</dbReference>
<feature type="domain" description="Histidine kinase" evidence="6">
    <location>
        <begin position="1"/>
        <end position="205"/>
    </location>
</feature>
<reference evidence="8" key="1">
    <citation type="submission" date="2016-11" db="EMBL/GenBank/DDBJ databases">
        <authorList>
            <person name="Varghese N."/>
            <person name="Submissions S."/>
        </authorList>
    </citation>
    <scope>NUCLEOTIDE SEQUENCE [LARGE SCALE GENOMIC DNA]</scope>
    <source>
        <strain evidence="8">DSM 26134</strain>
    </source>
</reference>
<dbReference type="InterPro" id="IPR050736">
    <property type="entry name" value="Sensor_HK_Regulatory"/>
</dbReference>
<dbReference type="Pfam" id="PF02518">
    <property type="entry name" value="HATPase_c"/>
    <property type="match status" value="1"/>
</dbReference>
<dbReference type="InterPro" id="IPR003594">
    <property type="entry name" value="HATPase_dom"/>
</dbReference>
<dbReference type="InterPro" id="IPR005467">
    <property type="entry name" value="His_kinase_dom"/>
</dbReference>
<comment type="catalytic activity">
    <reaction evidence="1">
        <text>ATP + protein L-histidine = ADP + protein N-phospho-L-histidine.</text>
        <dbReference type="EC" id="2.7.13.3"/>
    </reaction>
</comment>
<accession>A0A1M6RRI8</accession>
<keyword evidence="8" id="KW-1185">Reference proteome</keyword>
<keyword evidence="4 7" id="KW-0418">Kinase</keyword>
<dbReference type="PANTHER" id="PTHR43711:SF1">
    <property type="entry name" value="HISTIDINE KINASE 1"/>
    <property type="match status" value="1"/>
</dbReference>
<dbReference type="PRINTS" id="PR00344">
    <property type="entry name" value="BCTRLSENSOR"/>
</dbReference>
<protein>
    <recommendedName>
        <fullName evidence="2">histidine kinase</fullName>
        <ecNumber evidence="2">2.7.13.3</ecNumber>
    </recommendedName>
</protein>
<dbReference type="InterPro" id="IPR036890">
    <property type="entry name" value="HATPase_C_sf"/>
</dbReference>